<gene>
    <name evidence="2" type="ORF">MVES_003238</name>
</gene>
<dbReference type="Proteomes" id="UP000232875">
    <property type="component" value="Unassembled WGS sequence"/>
</dbReference>
<dbReference type="STRING" id="2020962.A0A2N1J8R1"/>
<dbReference type="AlphaFoldDB" id="A0A2N1J8R1"/>
<keyword evidence="1" id="KW-0732">Signal</keyword>
<accession>A0A2N1J8R1</accession>
<dbReference type="Pfam" id="PF10281">
    <property type="entry name" value="Ish1"/>
    <property type="match status" value="4"/>
</dbReference>
<organism evidence="2 3">
    <name type="scientific">Malassezia vespertilionis</name>
    <dbReference type="NCBI Taxonomy" id="2020962"/>
    <lineage>
        <taxon>Eukaryota</taxon>
        <taxon>Fungi</taxon>
        <taxon>Dikarya</taxon>
        <taxon>Basidiomycota</taxon>
        <taxon>Ustilaginomycotina</taxon>
        <taxon>Malasseziomycetes</taxon>
        <taxon>Malasseziales</taxon>
        <taxon>Malasseziaceae</taxon>
        <taxon>Malassezia</taxon>
    </lineage>
</organism>
<dbReference type="EMBL" id="KZ454993">
    <property type="protein sequence ID" value="PKI82947.1"/>
    <property type="molecule type" value="Genomic_DNA"/>
</dbReference>
<evidence type="ECO:0008006" key="4">
    <source>
        <dbReference type="Google" id="ProtNLM"/>
    </source>
</evidence>
<feature type="signal peptide" evidence="1">
    <location>
        <begin position="1"/>
        <end position="23"/>
    </location>
</feature>
<feature type="chain" id="PRO_5015007275" description="Msc1p" evidence="1">
    <location>
        <begin position="24"/>
        <end position="478"/>
    </location>
</feature>
<reference evidence="2 3" key="1">
    <citation type="submission" date="2017-10" db="EMBL/GenBank/DDBJ databases">
        <title>A novel species of cold-tolerant Malassezia isolated from bats.</title>
        <authorList>
            <person name="Lorch J.M."/>
            <person name="Palmer J.M."/>
            <person name="Vanderwolf K.J."/>
            <person name="Schmidt K.Z."/>
            <person name="Verant M.L."/>
            <person name="Weller T.J."/>
            <person name="Blehert D.S."/>
        </authorList>
    </citation>
    <scope>NUCLEOTIDE SEQUENCE [LARGE SCALE GENOMIC DNA]</scope>
    <source>
        <strain evidence="2 3">NWHC:44797-103</strain>
    </source>
</reference>
<evidence type="ECO:0000313" key="3">
    <source>
        <dbReference type="Proteomes" id="UP000232875"/>
    </source>
</evidence>
<protein>
    <recommendedName>
        <fullName evidence="4">Msc1p</fullName>
    </recommendedName>
</protein>
<evidence type="ECO:0000313" key="2">
    <source>
        <dbReference type="EMBL" id="PKI82947.1"/>
    </source>
</evidence>
<proteinExistence type="predicted"/>
<dbReference type="OrthoDB" id="2527403at2759"/>
<evidence type="ECO:0000256" key="1">
    <source>
        <dbReference type="SAM" id="SignalP"/>
    </source>
</evidence>
<name>A0A2N1J8R1_9BASI</name>
<dbReference type="InterPro" id="IPR018803">
    <property type="entry name" value="Ish1/Msc1-like"/>
</dbReference>
<keyword evidence="3" id="KW-1185">Reference proteome</keyword>
<sequence>MYVARSLLVACAALLAAPQLAQANAVKDAAGALRHCTGLNFGSWDEHSLRAFLLDRGIVAPASNSEKLAQLAKKDCEELARNFESGKGSMRKIASQDWSTALSAASSMQSAVSSMQSSASVEAKRSYTQVQKGAKNAASMASSAMSSASSTVSKGGAGVGADASRYSASASAALSDLYDRAWTKLEDSKDYAYSQWSVDELKKWLQSHGVALPQYVMTREELLKMIREPYTKAHQSNPYELFSTDYLHNWLVSHGYIESNAQKKRHEYVDLAKRYYYSVQDSVYDTWKDSELYDWLYGHGYAKSKSSLGETRDHYLNLIRNKYSEATDALWEGWSDNDMQTYLVKHGYLKSDAQKKRDELVQLMQKHASDASANAHEYVSWSDARLRALLRNYGFPVNKLPESRRELLRLVRAYYKPSTVSQLRSSIQSGVDCLKNSVYRFLGVNQSPLGLQTEKFASYASDASKSASSFANSVRNEL</sequence>